<dbReference type="EMBL" id="HE965803">
    <property type="protein sequence ID" value="CCJ48959.1"/>
    <property type="molecule type" value="Genomic_DNA"/>
</dbReference>
<dbReference type="KEGG" id="bpar:BN117_1626"/>
<accession>K0MCC6</accession>
<dbReference type="HOGENOM" id="CLU_137875_0_0_4"/>
<sequence>MGSMKLTPEKLTAFCAALAETCNVGRACAAVGISRQTAYNWREADADFALAWERAMKAGLLALEDEAHRRAFEGTDEPVFYKGDECGSVRKYSDTLAIFLLKAHAPDKYRENTRMELTGANGGPVQINDTERAARIAAIVAAAQQRAQRAAAGEDDDPAAGLV</sequence>
<evidence type="ECO:0000313" key="1">
    <source>
        <dbReference type="EMBL" id="CCJ48959.1"/>
    </source>
</evidence>
<dbReference type="Pfam" id="PF20901">
    <property type="entry name" value="Sf6_terminase"/>
    <property type="match status" value="1"/>
</dbReference>
<proteinExistence type="predicted"/>
<dbReference type="Gene3D" id="1.10.10.60">
    <property type="entry name" value="Homeodomain-like"/>
    <property type="match status" value="1"/>
</dbReference>
<reference evidence="1 2" key="1">
    <citation type="journal article" date="2012" name="BMC Genomics">
        <title>Comparative genomics of the classical Bordetella subspecies: the evolution and exchange of virulence-associated diversity amongst closely related pathogens.</title>
        <authorList>
            <person name="Park J."/>
            <person name="Zhang Y."/>
            <person name="Buboltz A.M."/>
            <person name="Zhang X."/>
            <person name="Schuster S.C."/>
            <person name="Ahuja U."/>
            <person name="Liu M."/>
            <person name="Miller J.F."/>
            <person name="Sebaihia M."/>
            <person name="Bentley S.D."/>
            <person name="Parkhill J."/>
            <person name="Harvill E.T."/>
        </authorList>
    </citation>
    <scope>NUCLEOTIDE SEQUENCE [LARGE SCALE GENOMIC DNA]</scope>
    <source>
        <strain evidence="1 2">Bpp5</strain>
    </source>
</reference>
<organism evidence="1 2">
    <name type="scientific">Bordetella parapertussis (strain Bpp5)</name>
    <dbReference type="NCBI Taxonomy" id="1208660"/>
    <lineage>
        <taxon>Bacteria</taxon>
        <taxon>Pseudomonadati</taxon>
        <taxon>Pseudomonadota</taxon>
        <taxon>Betaproteobacteria</taxon>
        <taxon>Burkholderiales</taxon>
        <taxon>Alcaligenaceae</taxon>
        <taxon>Bordetella</taxon>
    </lineage>
</organism>
<protein>
    <submittedName>
        <fullName evidence="1">Phage terminase small subunit</fullName>
    </submittedName>
</protein>
<name>K0MCC6_BORPB</name>
<dbReference type="AlphaFoldDB" id="K0MCC6"/>
<gene>
    <name evidence="1" type="ordered locus">BN117_1626</name>
</gene>
<dbReference type="InterPro" id="IPR048683">
    <property type="entry name" value="Sf6_terminase"/>
</dbReference>
<dbReference type="Proteomes" id="UP000008035">
    <property type="component" value="Chromosome"/>
</dbReference>
<evidence type="ECO:0000313" key="2">
    <source>
        <dbReference type="Proteomes" id="UP000008035"/>
    </source>
</evidence>